<reference evidence="2 3" key="1">
    <citation type="submission" date="2022-05" db="EMBL/GenBank/DDBJ databases">
        <authorList>
            <consortium name="Genoscope - CEA"/>
            <person name="William W."/>
        </authorList>
    </citation>
    <scope>NUCLEOTIDE SEQUENCE [LARGE SCALE GENOMIC DNA]</scope>
</reference>
<dbReference type="InterPro" id="IPR003886">
    <property type="entry name" value="NIDO_dom"/>
</dbReference>
<dbReference type="SMART" id="SM00539">
    <property type="entry name" value="NIDO"/>
    <property type="match status" value="1"/>
</dbReference>
<evidence type="ECO:0000259" key="1">
    <source>
        <dbReference type="PROSITE" id="PS51220"/>
    </source>
</evidence>
<dbReference type="PANTHER" id="PTHR13802">
    <property type="entry name" value="MUCIN 4-RELATED"/>
    <property type="match status" value="1"/>
</dbReference>
<accession>A0ABN8M900</accession>
<dbReference type="Proteomes" id="UP001159427">
    <property type="component" value="Unassembled WGS sequence"/>
</dbReference>
<keyword evidence="3" id="KW-1185">Reference proteome</keyword>
<feature type="non-terminal residue" evidence="2">
    <location>
        <position position="1"/>
    </location>
</feature>
<feature type="domain" description="NIDO" evidence="1">
    <location>
        <begin position="4"/>
        <end position="124"/>
    </location>
</feature>
<name>A0ABN8M900_9CNID</name>
<sequence length="124" mass="13741">LVAPFWADVDTRVAGEVFYRETSDRSLLKRATSDVTTIYVRCKSFRAAWLLIATWYEVAFYGARGNYTSKVLNTFQAVLVTNGRNSFVIFNYDKLTWTTGTASSGNSAGLGGTPAQVCLKSEFI</sequence>
<dbReference type="InterPro" id="IPR051495">
    <property type="entry name" value="Epithelial_Barrier/Signaling"/>
</dbReference>
<evidence type="ECO:0000313" key="2">
    <source>
        <dbReference type="EMBL" id="CAH3025006.1"/>
    </source>
</evidence>
<dbReference type="PROSITE" id="PS51220">
    <property type="entry name" value="NIDO"/>
    <property type="match status" value="1"/>
</dbReference>
<proteinExistence type="predicted"/>
<protein>
    <recommendedName>
        <fullName evidence="1">NIDO domain-containing protein</fullName>
    </recommendedName>
</protein>
<organism evidence="2 3">
    <name type="scientific">Porites evermanni</name>
    <dbReference type="NCBI Taxonomy" id="104178"/>
    <lineage>
        <taxon>Eukaryota</taxon>
        <taxon>Metazoa</taxon>
        <taxon>Cnidaria</taxon>
        <taxon>Anthozoa</taxon>
        <taxon>Hexacorallia</taxon>
        <taxon>Scleractinia</taxon>
        <taxon>Fungiina</taxon>
        <taxon>Poritidae</taxon>
        <taxon>Porites</taxon>
    </lineage>
</organism>
<gene>
    <name evidence="2" type="ORF">PEVE_00024784</name>
</gene>
<dbReference type="EMBL" id="CALNXI010000332">
    <property type="protein sequence ID" value="CAH3025006.1"/>
    <property type="molecule type" value="Genomic_DNA"/>
</dbReference>
<evidence type="ECO:0000313" key="3">
    <source>
        <dbReference type="Proteomes" id="UP001159427"/>
    </source>
</evidence>
<dbReference type="PANTHER" id="PTHR13802:SF59">
    <property type="entry name" value="SUSHI DOMAIN-CONTAINING PROTEIN 2"/>
    <property type="match status" value="1"/>
</dbReference>
<dbReference type="Pfam" id="PF06119">
    <property type="entry name" value="NIDO"/>
    <property type="match status" value="1"/>
</dbReference>
<comment type="caution">
    <text evidence="2">The sequence shown here is derived from an EMBL/GenBank/DDBJ whole genome shotgun (WGS) entry which is preliminary data.</text>
</comment>